<dbReference type="Proteomes" id="UP001285636">
    <property type="component" value="Unassembled WGS sequence"/>
</dbReference>
<accession>A0AAJ2U423</accession>
<dbReference type="EMBL" id="JAWJAY010001003">
    <property type="protein sequence ID" value="MDV2888149.1"/>
    <property type="molecule type" value="Genomic_DNA"/>
</dbReference>
<gene>
    <name evidence="1" type="ORF">RYX45_23585</name>
</gene>
<evidence type="ECO:0000313" key="2">
    <source>
        <dbReference type="Proteomes" id="UP001285636"/>
    </source>
</evidence>
<evidence type="ECO:0000313" key="1">
    <source>
        <dbReference type="EMBL" id="MDV2888149.1"/>
    </source>
</evidence>
<proteinExistence type="predicted"/>
<organism evidence="1 2">
    <name type="scientific">Alkalihalophilus pseudofirmus</name>
    <name type="common">Bacillus pseudofirmus</name>
    <dbReference type="NCBI Taxonomy" id="79885"/>
    <lineage>
        <taxon>Bacteria</taxon>
        <taxon>Bacillati</taxon>
        <taxon>Bacillota</taxon>
        <taxon>Bacilli</taxon>
        <taxon>Bacillales</taxon>
        <taxon>Bacillaceae</taxon>
        <taxon>Alkalihalophilus</taxon>
    </lineage>
</organism>
<reference evidence="1" key="1">
    <citation type="submission" date="2023-10" db="EMBL/GenBank/DDBJ databases">
        <title>Screening of Alkalihalophilus pseudofirmusBZ-TG-HK211 and Its Alleviation of Salt Stress on Rapeseed Growth.</title>
        <authorList>
            <person name="Zhao B."/>
            <person name="Guo T."/>
        </authorList>
    </citation>
    <scope>NUCLEOTIDE SEQUENCE</scope>
    <source>
        <strain evidence="1">BZ-TG-HK211</strain>
    </source>
</reference>
<feature type="non-terminal residue" evidence="1">
    <location>
        <position position="61"/>
    </location>
</feature>
<sequence>MINHGKYLGTTNMDERGQIAIPCVGLEIKQDETFAVFGNPRKGTVILIKSEFEKKFPHLVN</sequence>
<protein>
    <submittedName>
        <fullName evidence="1">AbrB family transcriptional regulator</fullName>
    </submittedName>
</protein>
<name>A0AAJ2U423_ALKPS</name>
<dbReference type="AlphaFoldDB" id="A0AAJ2U423"/>
<comment type="caution">
    <text evidence="1">The sequence shown here is derived from an EMBL/GenBank/DDBJ whole genome shotgun (WGS) entry which is preliminary data.</text>
</comment>